<dbReference type="GO" id="GO:0048666">
    <property type="term" value="P:neuron development"/>
    <property type="evidence" value="ECO:0007669"/>
    <property type="project" value="UniProtKB-UniRule"/>
</dbReference>
<keyword evidence="1 5" id="KW-0808">Transferase</keyword>
<feature type="binding site" evidence="5">
    <location>
        <begin position="121"/>
        <end position="134"/>
    </location>
    <ligand>
        <name>acetyl-CoA</name>
        <dbReference type="ChEBI" id="CHEBI:57288"/>
    </ligand>
</feature>
<feature type="compositionally biased region" description="Polar residues" evidence="6">
    <location>
        <begin position="237"/>
        <end position="257"/>
    </location>
</feature>
<organism evidence="8">
    <name type="scientific">Anoplophora glabripennis</name>
    <name type="common">Asian longhorn beetle</name>
    <name type="synonym">Anoplophora nobilis</name>
    <dbReference type="NCBI Taxonomy" id="217634"/>
    <lineage>
        <taxon>Eukaryota</taxon>
        <taxon>Metazoa</taxon>
        <taxon>Ecdysozoa</taxon>
        <taxon>Arthropoda</taxon>
        <taxon>Hexapoda</taxon>
        <taxon>Insecta</taxon>
        <taxon>Pterygota</taxon>
        <taxon>Neoptera</taxon>
        <taxon>Endopterygota</taxon>
        <taxon>Coleoptera</taxon>
        <taxon>Polyphaga</taxon>
        <taxon>Cucujiformia</taxon>
        <taxon>Chrysomeloidea</taxon>
        <taxon>Cerambycidae</taxon>
        <taxon>Lamiinae</taxon>
        <taxon>Lamiini</taxon>
        <taxon>Anoplophora</taxon>
    </lineage>
</organism>
<dbReference type="PROSITE" id="PS51730">
    <property type="entry name" value="GNAT_ATAT"/>
    <property type="match status" value="1"/>
</dbReference>
<feature type="site" description="Crucial for catalytic activity" evidence="5">
    <location>
        <position position="56"/>
    </location>
</feature>
<dbReference type="FunFam" id="3.40.630.30:FF:000060">
    <property type="entry name" value="Alpha-tubulin N-acetyltransferase 1"/>
    <property type="match status" value="1"/>
</dbReference>
<feature type="domain" description="N-acetyltransferase" evidence="7">
    <location>
        <begin position="1"/>
        <end position="187"/>
    </location>
</feature>
<dbReference type="GeneID" id="108911158"/>
<comment type="catalytic activity">
    <reaction evidence="3 5">
        <text>L-lysyl-[alpha-tubulin] + acetyl-CoA = N(6)-acetyl-L-lysyl-[alpha-tubulin] + CoA + H(+)</text>
        <dbReference type="Rhea" id="RHEA:15277"/>
        <dbReference type="Rhea" id="RHEA-COMP:11278"/>
        <dbReference type="Rhea" id="RHEA-COMP:11279"/>
        <dbReference type="ChEBI" id="CHEBI:15378"/>
        <dbReference type="ChEBI" id="CHEBI:29969"/>
        <dbReference type="ChEBI" id="CHEBI:57287"/>
        <dbReference type="ChEBI" id="CHEBI:57288"/>
        <dbReference type="ChEBI" id="CHEBI:61930"/>
        <dbReference type="EC" id="2.3.1.108"/>
    </reaction>
</comment>
<evidence type="ECO:0000259" key="7">
    <source>
        <dbReference type="PROSITE" id="PS51730"/>
    </source>
</evidence>
<dbReference type="Gene3D" id="3.40.630.30">
    <property type="match status" value="1"/>
</dbReference>
<evidence type="ECO:0000256" key="6">
    <source>
        <dbReference type="SAM" id="MobiDB-lite"/>
    </source>
</evidence>
<comment type="function">
    <text evidence="5">Specifically acetylates 'Lys-40' in alpha-tubulin on the lumenal side of microtubules. Promotes microtubule destabilization and accelerates microtubule dynamics; this activity may be independent of acetylation activity. Acetylates alpha-tubulin with a slow enzymatic rate, due to a catalytic site that is not optimized for acetyl transfer. Enters the microtubule through each end and diffuses quickly throughout the lumen of microtubules. Acetylates only long/old microtubules because of its slow acetylation rate since it does not have time to act on dynamically unstable microtubules before the enzyme is released.</text>
</comment>
<feature type="compositionally biased region" description="Polar residues" evidence="6">
    <location>
        <begin position="212"/>
        <end position="221"/>
    </location>
</feature>
<feature type="region of interest" description="Disordered" evidence="6">
    <location>
        <begin position="192"/>
        <end position="257"/>
    </location>
</feature>
<dbReference type="CDD" id="cd04301">
    <property type="entry name" value="NAT_SF"/>
    <property type="match status" value="1"/>
</dbReference>
<proteinExistence type="inferred from homology"/>
<evidence type="ECO:0000256" key="1">
    <source>
        <dbReference type="ARBA" id="ARBA00022679"/>
    </source>
</evidence>
<evidence type="ECO:0000256" key="3">
    <source>
        <dbReference type="ARBA" id="ARBA00051998"/>
    </source>
</evidence>
<evidence type="ECO:0000256" key="5">
    <source>
        <dbReference type="HAMAP-Rule" id="MF_03130"/>
    </source>
</evidence>
<dbReference type="InterPro" id="IPR038746">
    <property type="entry name" value="Atat"/>
</dbReference>
<feature type="binding site" evidence="5">
    <location>
        <begin position="157"/>
        <end position="166"/>
    </location>
    <ligand>
        <name>acetyl-CoA</name>
        <dbReference type="ChEBI" id="CHEBI:57288"/>
    </ligand>
</feature>
<dbReference type="GO" id="GO:0005874">
    <property type="term" value="C:microtubule"/>
    <property type="evidence" value="ECO:0007669"/>
    <property type="project" value="InterPro"/>
</dbReference>
<sequence>MEFKFNVNDIFKQPIVEINNNLIPPGFSGDRRALWDTLGKVSEVVNTMGEASAVAQGLSKPITTAERLRNSEHKLYFLIDQAANNGKGAVTGMLKTGNKGLYVFDRDGQHYQVTPPCILDFYIHESRQRTGLGKHLFEHMLQKEEIEPVKMAIDRPSDKLLGFLNKHYLLNSPVKQMNNYVVFDGFFPKSAEPSHVTESKPSGNLGRKESANGLQKFTSPQGRYGAPRPPCSMGQIIHNQTTNNKNQEPTGAQIVSQ</sequence>
<dbReference type="PANTHER" id="PTHR12327:SF0">
    <property type="entry name" value="ALPHA-TUBULIN N-ACETYLTRANSFERASE 1"/>
    <property type="match status" value="1"/>
</dbReference>
<dbReference type="PANTHER" id="PTHR12327">
    <property type="entry name" value="ALPHA-TUBULIN N-ACETYLTRANSFERASE 1"/>
    <property type="match status" value="1"/>
</dbReference>
<name>V5IAT4_ANOGL</name>
<evidence type="ECO:0000256" key="2">
    <source>
        <dbReference type="ARBA" id="ARBA00023315"/>
    </source>
</evidence>
<dbReference type="EC" id="2.3.1.108" evidence="4 5"/>
<evidence type="ECO:0000256" key="4">
    <source>
        <dbReference type="ARBA" id="ARBA00066570"/>
    </source>
</evidence>
<dbReference type="Pfam" id="PF05301">
    <property type="entry name" value="Acetyltransf_16"/>
    <property type="match status" value="1"/>
</dbReference>
<accession>V5IAT4</accession>
<gene>
    <name evidence="8" type="primary">ATAT</name>
</gene>
<dbReference type="GO" id="GO:0019799">
    <property type="term" value="F:tubulin N-acetyltransferase activity"/>
    <property type="evidence" value="ECO:0007669"/>
    <property type="project" value="UniProtKB-UniRule"/>
</dbReference>
<dbReference type="InterPro" id="IPR007965">
    <property type="entry name" value="GNAT_ATAT"/>
</dbReference>
<dbReference type="HAMAP" id="MF_03130">
    <property type="entry name" value="mec17"/>
    <property type="match status" value="1"/>
</dbReference>
<reference evidence="8" key="1">
    <citation type="submission" date="2013-07" db="EMBL/GenBank/DDBJ databases">
        <title>Midgut Transcriptome Profiling of Anoplphora glabripennis, a Lignocellulose Degrading, Wood-Boring Cerambycid.</title>
        <authorList>
            <person name="Scully E.D."/>
            <person name="Hoover K."/>
            <person name="Carlson J.E."/>
            <person name="Tien M."/>
            <person name="Geib S.M."/>
        </authorList>
    </citation>
    <scope>NUCLEOTIDE SEQUENCE</scope>
</reference>
<dbReference type="OrthoDB" id="447510at2759"/>
<dbReference type="AlphaFoldDB" id="V5IAT4"/>
<keyword evidence="2 5" id="KW-0012">Acyltransferase</keyword>
<dbReference type="EMBL" id="GALX01000630">
    <property type="protein sequence ID" value="JAB67836.1"/>
    <property type="molecule type" value="Transcribed_RNA"/>
</dbReference>
<evidence type="ECO:0000313" key="8">
    <source>
        <dbReference type="EMBL" id="JAB67836.1"/>
    </source>
</evidence>
<protein>
    <recommendedName>
        <fullName evidence="4 5">Alpha-tubulin N-acetyltransferase</fullName>
        <shortName evidence="5">Alpha-TAT</shortName>
        <shortName evidence="5">TAT</shortName>
        <ecNumber evidence="4 5">2.3.1.108</ecNumber>
    </recommendedName>
    <alternativeName>
        <fullName evidence="5">Acetyltransferase mec-17 homolog</fullName>
    </alternativeName>
</protein>
<dbReference type="GO" id="GO:0070507">
    <property type="term" value="P:regulation of microtubule cytoskeleton organization"/>
    <property type="evidence" value="ECO:0007669"/>
    <property type="project" value="UniProtKB-UniRule"/>
</dbReference>
<comment type="similarity">
    <text evidence="5">Belongs to the acetyltransferase ATAT1 family.</text>
</comment>